<sequence>MALSYDTLCHLDYTKRIKKNNGRFLDTALRNRPYPFMYPYAYHALLARVPEQWMYRLEMGSSAFFDALSTLIVYHMTAWMSASNPTLFPDHAPLITALLFAFSPALVRIGSGPRSFAGTPRVMGEFIYLAHIALFQIAVTSGSYLAGAGSMLAGALLIITSKFGNQTLAFISIALAWFCTPLYLLFMAGSIALSVALFRKHPLLVIRGQIWHSIWYHKFYQHVFTGFGPRKFADYITSWKNHGLPKIRAKNLKGFLFWCLDEQYPVHLVVVCFTPLLFAFFAPTEALGKPDGGFLFGAFVGGVAACVITKMRFAMFLGEGERYLEHIMYPITVMAVMALHNHPVILWALVAYSMAMTVICLFRVPHLLSASQDKVLKIKEGVTALNNEPEGLVLPLGYTGYHALLWGNKPVIGLREEKEYELMPEEDFRALKAHLPLPTEDFSEVRRRFRPDYILTEKWAFDMYLGLTKDKAAFRDQLETILENDHVALFRVVGEQ</sequence>
<dbReference type="Proteomes" id="UP001061361">
    <property type="component" value="Chromosome"/>
</dbReference>
<gene>
    <name evidence="2" type="ORF">JCM14722_22470</name>
</gene>
<dbReference type="EMBL" id="AP026708">
    <property type="protein sequence ID" value="BDQ34705.1"/>
    <property type="molecule type" value="Genomic_DNA"/>
</dbReference>
<keyword evidence="1" id="KW-0812">Transmembrane</keyword>
<keyword evidence="1" id="KW-0472">Membrane</keyword>
<organism evidence="2 3">
    <name type="scientific">Pseudodesulfovibrio portus</name>
    <dbReference type="NCBI Taxonomy" id="231439"/>
    <lineage>
        <taxon>Bacteria</taxon>
        <taxon>Pseudomonadati</taxon>
        <taxon>Thermodesulfobacteriota</taxon>
        <taxon>Desulfovibrionia</taxon>
        <taxon>Desulfovibrionales</taxon>
        <taxon>Desulfovibrionaceae</taxon>
    </lineage>
</organism>
<proteinExistence type="predicted"/>
<keyword evidence="1" id="KW-1133">Transmembrane helix</keyword>
<evidence type="ECO:0000313" key="2">
    <source>
        <dbReference type="EMBL" id="BDQ34705.1"/>
    </source>
</evidence>
<keyword evidence="3" id="KW-1185">Reference proteome</keyword>
<name>A0ABN6RYY4_9BACT</name>
<feature type="transmembrane region" description="Helical" evidence="1">
    <location>
        <begin position="132"/>
        <end position="159"/>
    </location>
</feature>
<accession>A0ABN6RYY4</accession>
<feature type="transmembrane region" description="Helical" evidence="1">
    <location>
        <begin position="171"/>
        <end position="198"/>
    </location>
</feature>
<dbReference type="RefSeq" id="WP_264981599.1">
    <property type="nucleotide sequence ID" value="NZ_AP026708.1"/>
</dbReference>
<feature type="transmembrane region" description="Helical" evidence="1">
    <location>
        <begin position="264"/>
        <end position="282"/>
    </location>
</feature>
<feature type="transmembrane region" description="Helical" evidence="1">
    <location>
        <begin position="294"/>
        <end position="311"/>
    </location>
</feature>
<evidence type="ECO:0000256" key="1">
    <source>
        <dbReference type="SAM" id="Phobius"/>
    </source>
</evidence>
<evidence type="ECO:0000313" key="3">
    <source>
        <dbReference type="Proteomes" id="UP001061361"/>
    </source>
</evidence>
<protein>
    <submittedName>
        <fullName evidence="2">Uncharacterized protein</fullName>
    </submittedName>
</protein>
<reference evidence="2" key="1">
    <citation type="submission" date="2022-08" db="EMBL/GenBank/DDBJ databases">
        <title>Genome Sequence of the sulphate-reducing bacterium, Pseudodesulfovibrio portus JCM14722.</title>
        <authorList>
            <person name="Kondo R."/>
            <person name="Kataoka T."/>
        </authorList>
    </citation>
    <scope>NUCLEOTIDE SEQUENCE</scope>
    <source>
        <strain evidence="2">JCM 14722</strain>
    </source>
</reference>